<dbReference type="AlphaFoldDB" id="A0A6J7JPB3"/>
<dbReference type="SUPFAM" id="SSF55785">
    <property type="entry name" value="PYP-like sensor domain (PAS domain)"/>
    <property type="match status" value="1"/>
</dbReference>
<dbReference type="InterPro" id="IPR013656">
    <property type="entry name" value="PAS_4"/>
</dbReference>
<dbReference type="CDD" id="cd00130">
    <property type="entry name" value="PAS"/>
    <property type="match status" value="1"/>
</dbReference>
<evidence type="ECO:0000313" key="2">
    <source>
        <dbReference type="EMBL" id="CAB4945478.1"/>
    </source>
</evidence>
<dbReference type="EMBL" id="CAFBMK010000285">
    <property type="protein sequence ID" value="CAB4945478.1"/>
    <property type="molecule type" value="Genomic_DNA"/>
</dbReference>
<name>A0A6J7JPB3_9ZZZZ</name>
<proteinExistence type="predicted"/>
<gene>
    <name evidence="2" type="ORF">UFOPK3564_03195</name>
</gene>
<reference evidence="2" key="1">
    <citation type="submission" date="2020-05" db="EMBL/GenBank/DDBJ databases">
        <authorList>
            <person name="Chiriac C."/>
            <person name="Salcher M."/>
            <person name="Ghai R."/>
            <person name="Kavagutti S V."/>
        </authorList>
    </citation>
    <scope>NUCLEOTIDE SEQUENCE</scope>
</reference>
<dbReference type="InterPro" id="IPR000014">
    <property type="entry name" value="PAS"/>
</dbReference>
<protein>
    <submittedName>
        <fullName evidence="2">Unannotated protein</fullName>
    </submittedName>
</protein>
<sequence>MTPRPPDVPGLISALSSGTVPVAIGPVHTAEQAAELDLLLWRIAGTSGVELRELDGGEATFEVRLGRPVALAGDLRTLFGRDLVSCSRDGDVFRVLLAAPPVAHAHAGADEGLVPFTGRWGDEPGGAEPVDDAGTDDVVVPEEPDRPVPLGAALRLGDPAVLAGALDADPTLLVLLVDHELVLRAVHGGLRPPWTDGAPARPGASLNDVAPPHLHRGLADRVSAVLRGAEDPQVWSTTAGDRAHEVVLRRVERDGRVIGCRATVSDVTGRQHDRELLRDVTGAFEVAFREAPVGQALLAPDGTWLRGNPALHRLLARSPAELRGHALADLLEPADAAREAELRLEVERGDRERYAVDLAPRVAAPAGLGVRAHVAPIPAPGGGVRGYVAHFATTDELPDELAPEVVEGPW</sequence>
<dbReference type="SMART" id="SM00091">
    <property type="entry name" value="PAS"/>
    <property type="match status" value="1"/>
</dbReference>
<dbReference type="InterPro" id="IPR035965">
    <property type="entry name" value="PAS-like_dom_sf"/>
</dbReference>
<evidence type="ECO:0000259" key="1">
    <source>
        <dbReference type="SMART" id="SM00091"/>
    </source>
</evidence>
<dbReference type="Pfam" id="PF08448">
    <property type="entry name" value="PAS_4"/>
    <property type="match status" value="1"/>
</dbReference>
<feature type="domain" description="PAS" evidence="1">
    <location>
        <begin position="282"/>
        <end position="348"/>
    </location>
</feature>
<accession>A0A6J7JPB3</accession>
<dbReference type="Gene3D" id="3.30.450.20">
    <property type="entry name" value="PAS domain"/>
    <property type="match status" value="1"/>
</dbReference>
<organism evidence="2">
    <name type="scientific">freshwater metagenome</name>
    <dbReference type="NCBI Taxonomy" id="449393"/>
    <lineage>
        <taxon>unclassified sequences</taxon>
        <taxon>metagenomes</taxon>
        <taxon>ecological metagenomes</taxon>
    </lineage>
</organism>